<dbReference type="EMBL" id="JBHLTR010000054">
    <property type="protein sequence ID" value="MFC0561073.1"/>
    <property type="molecule type" value="Genomic_DNA"/>
</dbReference>
<keyword evidence="2" id="KW-1185">Reference proteome</keyword>
<protein>
    <submittedName>
        <fullName evidence="1">Uncharacterized protein</fullName>
    </submittedName>
</protein>
<proteinExistence type="predicted"/>
<sequence length="47" mass="5167">MEQNKYVREEAEESASFFAGVAGMWPGVAECESLVVGKGRKVAEFQN</sequence>
<accession>A0ABV6NJY7</accession>
<reference evidence="1 2" key="1">
    <citation type="submission" date="2024-09" db="EMBL/GenBank/DDBJ databases">
        <authorList>
            <person name="Sun Q."/>
            <person name="Mori K."/>
        </authorList>
    </citation>
    <scope>NUCLEOTIDE SEQUENCE [LARGE SCALE GENOMIC DNA]</scope>
    <source>
        <strain evidence="1 2">NCAIM B.02301</strain>
    </source>
</reference>
<comment type="caution">
    <text evidence="1">The sequence shown here is derived from an EMBL/GenBank/DDBJ whole genome shotgun (WGS) entry which is preliminary data.</text>
</comment>
<evidence type="ECO:0000313" key="2">
    <source>
        <dbReference type="Proteomes" id="UP001589833"/>
    </source>
</evidence>
<dbReference type="RefSeq" id="WP_273842362.1">
    <property type="nucleotide sequence ID" value="NZ_JAQQWT010000005.1"/>
</dbReference>
<gene>
    <name evidence="1" type="ORF">ACFFH4_19185</name>
</gene>
<dbReference type="Proteomes" id="UP001589833">
    <property type="component" value="Unassembled WGS sequence"/>
</dbReference>
<name>A0ABV6NJY7_9BACI</name>
<organism evidence="1 2">
    <name type="scientific">Halalkalibacter alkalisediminis</name>
    <dbReference type="NCBI Taxonomy" id="935616"/>
    <lineage>
        <taxon>Bacteria</taxon>
        <taxon>Bacillati</taxon>
        <taxon>Bacillota</taxon>
        <taxon>Bacilli</taxon>
        <taxon>Bacillales</taxon>
        <taxon>Bacillaceae</taxon>
        <taxon>Halalkalibacter</taxon>
    </lineage>
</organism>
<evidence type="ECO:0000313" key="1">
    <source>
        <dbReference type="EMBL" id="MFC0561073.1"/>
    </source>
</evidence>